<keyword evidence="14" id="KW-0175">Coiled coil</keyword>
<dbReference type="GO" id="GO:0010008">
    <property type="term" value="C:endosome membrane"/>
    <property type="evidence" value="ECO:0007669"/>
    <property type="project" value="UniProtKB-ARBA"/>
</dbReference>
<dbReference type="SUPFAM" id="SSF56112">
    <property type="entry name" value="Protein kinase-like (PK-like)"/>
    <property type="match status" value="1"/>
</dbReference>
<keyword evidence="8" id="KW-0547">Nucleotide-binding</keyword>
<organism evidence="27 28">
    <name type="scientific">Eruca vesicaria subsp. sativa</name>
    <name type="common">Garden rocket</name>
    <name type="synonym">Eruca sativa</name>
    <dbReference type="NCBI Taxonomy" id="29727"/>
    <lineage>
        <taxon>Eukaryota</taxon>
        <taxon>Viridiplantae</taxon>
        <taxon>Streptophyta</taxon>
        <taxon>Embryophyta</taxon>
        <taxon>Tracheophyta</taxon>
        <taxon>Spermatophyta</taxon>
        <taxon>Magnoliopsida</taxon>
        <taxon>eudicotyledons</taxon>
        <taxon>Gunneridae</taxon>
        <taxon>Pentapetalae</taxon>
        <taxon>rosids</taxon>
        <taxon>malvids</taxon>
        <taxon>Brassicales</taxon>
        <taxon>Brassicaceae</taxon>
        <taxon>Brassiceae</taxon>
        <taxon>Eruca</taxon>
    </lineage>
</organism>
<evidence type="ECO:0000256" key="8">
    <source>
        <dbReference type="ARBA" id="ARBA00022741"/>
    </source>
</evidence>
<dbReference type="GO" id="GO:0016192">
    <property type="term" value="P:vesicle-mediated transport"/>
    <property type="evidence" value="ECO:0007669"/>
    <property type="project" value="UniProtKB-ARBA"/>
</dbReference>
<dbReference type="SMART" id="SM00397">
    <property type="entry name" value="t_SNARE"/>
    <property type="match status" value="1"/>
</dbReference>
<evidence type="ECO:0000313" key="28">
    <source>
        <dbReference type="Proteomes" id="UP001642260"/>
    </source>
</evidence>
<evidence type="ECO:0000256" key="9">
    <source>
        <dbReference type="ARBA" id="ARBA00022777"/>
    </source>
</evidence>
<dbReference type="GO" id="GO:0015031">
    <property type="term" value="P:protein transport"/>
    <property type="evidence" value="ECO:0007669"/>
    <property type="project" value="UniProtKB-KW"/>
</dbReference>
<dbReference type="EMBL" id="CAKOAT010096043">
    <property type="protein sequence ID" value="CAH8321462.1"/>
    <property type="molecule type" value="Genomic_DNA"/>
</dbReference>
<dbReference type="Gene3D" id="1.10.510.10">
    <property type="entry name" value="Transferase(Phosphotransferase) domain 1"/>
    <property type="match status" value="1"/>
</dbReference>
<dbReference type="Gene3D" id="3.30.200.20">
    <property type="entry name" value="Phosphorylase Kinase, domain 1"/>
    <property type="match status" value="1"/>
</dbReference>
<dbReference type="InterPro" id="IPR000719">
    <property type="entry name" value="Prot_kinase_dom"/>
</dbReference>
<dbReference type="PROSITE" id="PS01187">
    <property type="entry name" value="EGF_CA"/>
    <property type="match status" value="1"/>
</dbReference>
<comment type="function">
    <text evidence="21">Vesicle trafficking protein that functions in the secretory pathway.</text>
</comment>
<keyword evidence="15 23" id="KW-0472">Membrane</keyword>
<dbReference type="PROSITE" id="PS00914">
    <property type="entry name" value="SYNTAXIN"/>
    <property type="match status" value="1"/>
</dbReference>
<dbReference type="InterPro" id="IPR000727">
    <property type="entry name" value="T_SNARE_dom"/>
</dbReference>
<evidence type="ECO:0000256" key="2">
    <source>
        <dbReference type="ARBA" id="ARBA00009063"/>
    </source>
</evidence>
<comment type="subcellular location">
    <subcellularLocation>
        <location evidence="18">Golgi apparatus</location>
        <location evidence="18">trans-Golgi network membrane</location>
        <topology evidence="18">Single-pass type IV membrane protein</topology>
    </subcellularLocation>
    <subcellularLocation>
        <location evidence="1">Membrane</location>
        <topology evidence="1">Single-pass type I membrane protein</topology>
    </subcellularLocation>
    <subcellularLocation>
        <location evidence="22">Prevacuolar compartment membrane</location>
        <topology evidence="22">Single-pass type IV membrane protein</topology>
    </subcellularLocation>
</comment>
<feature type="domain" description="T-SNARE coiled-coil homology" evidence="26">
    <location>
        <begin position="925"/>
        <end position="987"/>
    </location>
</feature>
<dbReference type="PROSITE" id="PS00108">
    <property type="entry name" value="PROTEIN_KINASE_ST"/>
    <property type="match status" value="1"/>
</dbReference>
<dbReference type="InterPro" id="IPR013695">
    <property type="entry name" value="WAK"/>
</dbReference>
<evidence type="ECO:0000256" key="4">
    <source>
        <dbReference type="ARBA" id="ARBA00022527"/>
    </source>
</evidence>
<name>A0ABC8JKA3_ERUVS</name>
<keyword evidence="10" id="KW-0067">ATP-binding</keyword>
<dbReference type="Gene3D" id="2.10.25.10">
    <property type="entry name" value="Laminin"/>
    <property type="match status" value="1"/>
</dbReference>
<dbReference type="SUPFAM" id="SSF58038">
    <property type="entry name" value="SNARE fusion complex"/>
    <property type="match status" value="1"/>
</dbReference>
<keyword evidence="4" id="KW-0723">Serine/threonine-protein kinase</keyword>
<keyword evidence="13" id="KW-0333">Golgi apparatus</keyword>
<evidence type="ECO:0000256" key="12">
    <source>
        <dbReference type="ARBA" id="ARBA00022989"/>
    </source>
</evidence>
<dbReference type="PROSITE" id="PS50192">
    <property type="entry name" value="T_SNARE"/>
    <property type="match status" value="1"/>
</dbReference>
<evidence type="ECO:0000256" key="7">
    <source>
        <dbReference type="ARBA" id="ARBA00022729"/>
    </source>
</evidence>
<dbReference type="Proteomes" id="UP001642260">
    <property type="component" value="Unassembled WGS sequence"/>
</dbReference>
<reference evidence="27 28" key="1">
    <citation type="submission" date="2022-03" db="EMBL/GenBank/DDBJ databases">
        <authorList>
            <person name="Macdonald S."/>
            <person name="Ahmed S."/>
            <person name="Newling K."/>
        </authorList>
    </citation>
    <scope>NUCLEOTIDE SEQUENCE [LARGE SCALE GENOMIC DNA]</scope>
</reference>
<protein>
    <submittedName>
        <fullName evidence="27">Uncharacterized protein</fullName>
    </submittedName>
</protein>
<evidence type="ECO:0000256" key="6">
    <source>
        <dbReference type="ARBA" id="ARBA00022692"/>
    </source>
</evidence>
<dbReference type="PANTHER" id="PTHR27005:SF280">
    <property type="entry name" value="WALL-ASSOCIATED RECEPTOR KINASE-LIKE 8"/>
    <property type="match status" value="1"/>
</dbReference>
<evidence type="ECO:0000256" key="10">
    <source>
        <dbReference type="ARBA" id="ARBA00022840"/>
    </source>
</evidence>
<keyword evidence="17" id="KW-0325">Glycoprotein</keyword>
<dbReference type="Gene3D" id="1.20.5.110">
    <property type="match status" value="1"/>
</dbReference>
<dbReference type="InterPro" id="IPR018097">
    <property type="entry name" value="EGF_Ca-bd_CS"/>
</dbReference>
<keyword evidence="3" id="KW-0813">Transport</keyword>
<dbReference type="CDD" id="cd14066">
    <property type="entry name" value="STKc_IRAK"/>
    <property type="match status" value="1"/>
</dbReference>
<dbReference type="FunFam" id="1.10.510.10:FF:000084">
    <property type="entry name" value="Wall-associated receptor kinase 2"/>
    <property type="match status" value="1"/>
</dbReference>
<evidence type="ECO:0000256" key="1">
    <source>
        <dbReference type="ARBA" id="ARBA00004479"/>
    </source>
</evidence>
<sequence length="1021" mass="115662">MDCDLKRFFVALFLFQIHGYIVASFYPDDFPVALPNCLDRCYRSPLSRVPYPFGIGKGCYKNKWFEVVCNHSSFPSFPFLPSLGLEVTSFSLINDLDYHSYRSNRFQINSPAKTSGCSYGGEEKSSLNLTGTPFFISDNNKFTAKGCNIKAMMVSTGPQIVGCEARCGKESRYYKDADKSCVGYQCCQTKIPPGLQVFDSTVEKLQPGGKNECQTAFLSSDPIFTRVMDLEWRLEVPPPMFPPENMHCEISTSVIRTDDKYKYQCSCKPGYEGNPYLPGGCPDVDECKFLYKVCGKHKCVNVPGSFRCEKTWPVILGGTLSGGLLFLVLGTWWLCKVNKKEEADRQKIKFFKRNGGLLLEQQTFSHQGSVNKTKVFSSNDLDKATDKFNASRILGQGGQGTVYKGMLEDGMIVAVKKSKALEEENLEEFINEIILLSQINHRNVVRILGCCLETEVPMLVYEFIPNRSLFDHLQNPSEDFPMTWRVRLCVAWEVADALSYLHSAASVPIYHRDVKSTNILLDEKHRAKVSDFGISRSVAIDDTHLTTIVQGTVGYVDPEYLQSSHFTEKSDVYSFGVVLIELITGGKPVSFLRPQEVRMLGAYFLEAMRNDKLHEIVDARIKEEYDQEEVLVVAKLARRCLSLNSEHRPTMREVFIELDRMQSKRKGAQSQDEYSDEHTHIEIAIPESMSLSYSSPYPLEENSSFSPDSKPLMTHNTHVLKLGVDQFFKKLGKIDCLDSPKASVTQRFWIKEIKEISFLPPFHGVSARRYITCYNLRKKVRKFQKKNLPMASSSDSWMREYNEALKLAEDINGMISERSKSPLTGPDAQRRASAIRRKITIFGTRLDSLQSLLAKIHGKPISEKEMNRRKDMIGNLRSQANQMASTLNMSNFGNRDSLLGSEIKADDTMSRVSGMDNQGIVGFQRQVMREQDEGLEQLEETVMSTKHIALAVNEELSLQTRLIDDLDYHVDVTDSRLRRVQKNLAVMNKNMRSGCSCMSMLLSMLGIVGLAVVIWLLVKYL</sequence>
<dbReference type="GO" id="GO:0004674">
    <property type="term" value="F:protein serine/threonine kinase activity"/>
    <property type="evidence" value="ECO:0007669"/>
    <property type="project" value="UniProtKB-KW"/>
</dbReference>
<evidence type="ECO:0000256" key="14">
    <source>
        <dbReference type="ARBA" id="ARBA00023054"/>
    </source>
</evidence>
<keyword evidence="28" id="KW-1185">Reference proteome</keyword>
<feature type="signal peptide" evidence="24">
    <location>
        <begin position="1"/>
        <end position="23"/>
    </location>
</feature>
<dbReference type="InterPro" id="IPR008271">
    <property type="entry name" value="Ser/Thr_kinase_AS"/>
</dbReference>
<dbReference type="Pfam" id="PF08488">
    <property type="entry name" value="WAK"/>
    <property type="match status" value="1"/>
</dbReference>
<evidence type="ECO:0000256" key="16">
    <source>
        <dbReference type="ARBA" id="ARBA00023157"/>
    </source>
</evidence>
<comment type="similarity">
    <text evidence="2">Belongs to the syntaxin family.</text>
</comment>
<comment type="caution">
    <text evidence="27">The sequence shown here is derived from an EMBL/GenBank/DDBJ whole genome shotgun (WGS) entry which is preliminary data.</text>
</comment>
<evidence type="ECO:0000313" key="27">
    <source>
        <dbReference type="EMBL" id="CAH8321462.1"/>
    </source>
</evidence>
<evidence type="ECO:0000256" key="22">
    <source>
        <dbReference type="ARBA" id="ARBA00060376"/>
    </source>
</evidence>
<dbReference type="PANTHER" id="PTHR27005">
    <property type="entry name" value="WALL-ASSOCIATED RECEPTOR KINASE-LIKE 21"/>
    <property type="match status" value="1"/>
</dbReference>
<dbReference type="GO" id="GO:0005484">
    <property type="term" value="F:SNAP receptor activity"/>
    <property type="evidence" value="ECO:0007669"/>
    <property type="project" value="UniProtKB-ARBA"/>
</dbReference>
<dbReference type="GO" id="GO:0005794">
    <property type="term" value="C:Golgi apparatus"/>
    <property type="evidence" value="ECO:0007669"/>
    <property type="project" value="UniProtKB-SubCell"/>
</dbReference>
<dbReference type="FunFam" id="1.20.5.110:FF:000030">
    <property type="entry name" value="syntaxin-51 isoform X2"/>
    <property type="match status" value="1"/>
</dbReference>
<dbReference type="Pfam" id="PF07714">
    <property type="entry name" value="PK_Tyr_Ser-Thr"/>
    <property type="match status" value="1"/>
</dbReference>
<dbReference type="GO" id="GO:0005524">
    <property type="term" value="F:ATP binding"/>
    <property type="evidence" value="ECO:0007669"/>
    <property type="project" value="UniProtKB-KW"/>
</dbReference>
<keyword evidence="7 24" id="KW-0732">Signal</keyword>
<proteinExistence type="inferred from homology"/>
<dbReference type="InterPro" id="IPR045274">
    <property type="entry name" value="WAK-like"/>
</dbReference>
<evidence type="ECO:0000256" key="18">
    <source>
        <dbReference type="ARBA" id="ARBA00037801"/>
    </source>
</evidence>
<dbReference type="InterPro" id="IPR001245">
    <property type="entry name" value="Ser-Thr/Tyr_kinase_cat_dom"/>
</dbReference>
<feature type="domain" description="Protein kinase" evidence="25">
    <location>
        <begin position="388"/>
        <end position="661"/>
    </location>
</feature>
<comment type="catalytic activity">
    <reaction evidence="20">
        <text>L-threonyl-[protein] + ATP = O-phospho-L-threonyl-[protein] + ADP + H(+)</text>
        <dbReference type="Rhea" id="RHEA:46608"/>
        <dbReference type="Rhea" id="RHEA-COMP:11060"/>
        <dbReference type="Rhea" id="RHEA-COMP:11605"/>
        <dbReference type="ChEBI" id="CHEBI:15378"/>
        <dbReference type="ChEBI" id="CHEBI:30013"/>
        <dbReference type="ChEBI" id="CHEBI:30616"/>
        <dbReference type="ChEBI" id="CHEBI:61977"/>
        <dbReference type="ChEBI" id="CHEBI:456216"/>
    </reaction>
</comment>
<evidence type="ECO:0000256" key="15">
    <source>
        <dbReference type="ARBA" id="ARBA00023136"/>
    </source>
</evidence>
<evidence type="ECO:0000256" key="17">
    <source>
        <dbReference type="ARBA" id="ARBA00023180"/>
    </source>
</evidence>
<evidence type="ECO:0000256" key="24">
    <source>
        <dbReference type="SAM" id="SignalP"/>
    </source>
</evidence>
<keyword evidence="6 23" id="KW-0812">Transmembrane</keyword>
<dbReference type="AlphaFoldDB" id="A0ABC8JKA3"/>
<dbReference type="CDD" id="cd15841">
    <property type="entry name" value="SNARE_Qc"/>
    <property type="match status" value="1"/>
</dbReference>
<comment type="catalytic activity">
    <reaction evidence="19">
        <text>L-seryl-[protein] + ATP = O-phospho-L-seryl-[protein] + ADP + H(+)</text>
        <dbReference type="Rhea" id="RHEA:17989"/>
        <dbReference type="Rhea" id="RHEA-COMP:9863"/>
        <dbReference type="Rhea" id="RHEA-COMP:11604"/>
        <dbReference type="ChEBI" id="CHEBI:15378"/>
        <dbReference type="ChEBI" id="CHEBI:29999"/>
        <dbReference type="ChEBI" id="CHEBI:30616"/>
        <dbReference type="ChEBI" id="CHEBI:83421"/>
        <dbReference type="ChEBI" id="CHEBI:456216"/>
    </reaction>
</comment>
<keyword evidence="11" id="KW-0653">Protein transport</keyword>
<evidence type="ECO:0000259" key="25">
    <source>
        <dbReference type="PROSITE" id="PS50011"/>
    </source>
</evidence>
<evidence type="ECO:0000256" key="3">
    <source>
        <dbReference type="ARBA" id="ARBA00022448"/>
    </source>
</evidence>
<dbReference type="Pfam" id="PF05739">
    <property type="entry name" value="SNARE"/>
    <property type="match status" value="1"/>
</dbReference>
<keyword evidence="5" id="KW-0808">Transferase</keyword>
<dbReference type="PROSITE" id="PS50011">
    <property type="entry name" value="PROTEIN_KINASE_DOM"/>
    <property type="match status" value="1"/>
</dbReference>
<keyword evidence="12 23" id="KW-1133">Transmembrane helix</keyword>
<gene>
    <name evidence="27" type="ORF">ERUC_LOCUS9364</name>
</gene>
<dbReference type="InterPro" id="IPR049883">
    <property type="entry name" value="NOTCH1_EGF-like"/>
</dbReference>
<evidence type="ECO:0000256" key="19">
    <source>
        <dbReference type="ARBA" id="ARBA00047558"/>
    </source>
</evidence>
<dbReference type="FunFam" id="3.30.200.20:FF:000043">
    <property type="entry name" value="Wall-associated receptor kinase 2"/>
    <property type="match status" value="1"/>
</dbReference>
<evidence type="ECO:0000256" key="20">
    <source>
        <dbReference type="ARBA" id="ARBA00047951"/>
    </source>
</evidence>
<evidence type="ECO:0000256" key="5">
    <source>
        <dbReference type="ARBA" id="ARBA00022679"/>
    </source>
</evidence>
<evidence type="ECO:0000259" key="26">
    <source>
        <dbReference type="PROSITE" id="PS50192"/>
    </source>
</evidence>
<dbReference type="CDD" id="cd00054">
    <property type="entry name" value="EGF_CA"/>
    <property type="match status" value="1"/>
</dbReference>
<evidence type="ECO:0000256" key="21">
    <source>
        <dbReference type="ARBA" id="ARBA00054128"/>
    </source>
</evidence>
<keyword evidence="16" id="KW-1015">Disulfide bond</keyword>
<evidence type="ECO:0000256" key="13">
    <source>
        <dbReference type="ARBA" id="ARBA00023034"/>
    </source>
</evidence>
<feature type="transmembrane region" description="Helical" evidence="23">
    <location>
        <begin position="997"/>
        <end position="1018"/>
    </location>
</feature>
<evidence type="ECO:0000256" key="11">
    <source>
        <dbReference type="ARBA" id="ARBA00022927"/>
    </source>
</evidence>
<dbReference type="SMART" id="SM00220">
    <property type="entry name" value="S_TKc"/>
    <property type="match status" value="1"/>
</dbReference>
<dbReference type="Pfam" id="PF07645">
    <property type="entry name" value="EGF_CA"/>
    <property type="match status" value="1"/>
</dbReference>
<feature type="chain" id="PRO_5044896520" evidence="24">
    <location>
        <begin position="24"/>
        <end position="1021"/>
    </location>
</feature>
<dbReference type="InterPro" id="IPR006012">
    <property type="entry name" value="Syntaxin/epimorphin_CS"/>
</dbReference>
<keyword evidence="9" id="KW-0418">Kinase</keyword>
<evidence type="ECO:0000256" key="23">
    <source>
        <dbReference type="SAM" id="Phobius"/>
    </source>
</evidence>
<dbReference type="InterPro" id="IPR011009">
    <property type="entry name" value="Kinase-like_dom_sf"/>
</dbReference>
<accession>A0ABC8JKA3</accession>